<dbReference type="Proteomes" id="UP001152561">
    <property type="component" value="Unassembled WGS sequence"/>
</dbReference>
<feature type="compositionally biased region" description="Polar residues" evidence="2">
    <location>
        <begin position="92"/>
        <end position="112"/>
    </location>
</feature>
<comment type="function">
    <text evidence="1">Aux/IAA proteins are short-lived transcriptional factors that function as repressors of early auxin response genes at low auxin concentrations.</text>
</comment>
<feature type="domain" description="AUX/IAA" evidence="3">
    <location>
        <begin position="55"/>
        <end position="127"/>
    </location>
</feature>
<dbReference type="InterPro" id="IPR033389">
    <property type="entry name" value="AUX/IAA_dom"/>
</dbReference>
<comment type="similarity">
    <text evidence="1">Belongs to the Aux/IAA family.</text>
</comment>
<gene>
    <name evidence="4" type="ORF">K7X08_013803</name>
</gene>
<dbReference type="Pfam" id="PF02309">
    <property type="entry name" value="AUX_IAA"/>
    <property type="match status" value="1"/>
</dbReference>
<evidence type="ECO:0000256" key="2">
    <source>
        <dbReference type="SAM" id="MobiDB-lite"/>
    </source>
</evidence>
<keyword evidence="5" id="KW-1185">Reference proteome</keyword>
<name>A0A9Q1LPK6_9SOLA</name>
<keyword evidence="1" id="KW-0804">Transcription</keyword>
<dbReference type="GO" id="GO:0005634">
    <property type="term" value="C:nucleus"/>
    <property type="evidence" value="ECO:0007669"/>
    <property type="project" value="UniProtKB-SubCell"/>
</dbReference>
<comment type="caution">
    <text evidence="4">The sequence shown here is derived from an EMBL/GenBank/DDBJ whole genome shotgun (WGS) entry which is preliminary data.</text>
</comment>
<dbReference type="AlphaFoldDB" id="A0A9Q1LPK6"/>
<evidence type="ECO:0000313" key="4">
    <source>
        <dbReference type="EMBL" id="KAJ8539551.1"/>
    </source>
</evidence>
<dbReference type="EMBL" id="JAJAGQ010000016">
    <property type="protein sequence ID" value="KAJ8539551.1"/>
    <property type="molecule type" value="Genomic_DNA"/>
</dbReference>
<comment type="subunit">
    <text evidence="1">Homodimers and heterodimers.</text>
</comment>
<keyword evidence="1" id="KW-0805">Transcription regulation</keyword>
<dbReference type="GO" id="GO:0009734">
    <property type="term" value="P:auxin-activated signaling pathway"/>
    <property type="evidence" value="ECO:0007669"/>
    <property type="project" value="UniProtKB-UniRule"/>
</dbReference>
<evidence type="ECO:0000256" key="1">
    <source>
        <dbReference type="RuleBase" id="RU004549"/>
    </source>
</evidence>
<evidence type="ECO:0000259" key="3">
    <source>
        <dbReference type="Pfam" id="PF02309"/>
    </source>
</evidence>
<sequence length="160" mass="17795">MLLYWLLRPHLESICQKGSELEERNYMELSDCSSVDSSTLSTSYDTNGCGLNLKATELRLGLPGVNFVSNSGPKVGYSKEISGVQPPEKEAITQNADQESSSNRAGSGSPATKAQVVGWPPIRSFRRISWLLLRITIKKWMEKVDLLPSSLRSPWMVLHI</sequence>
<proteinExistence type="inferred from homology"/>
<keyword evidence="1" id="KW-0539">Nucleus</keyword>
<protein>
    <recommendedName>
        <fullName evidence="1">Auxin-responsive protein</fullName>
    </recommendedName>
</protein>
<evidence type="ECO:0000313" key="5">
    <source>
        <dbReference type="Proteomes" id="UP001152561"/>
    </source>
</evidence>
<feature type="region of interest" description="Disordered" evidence="2">
    <location>
        <begin position="71"/>
        <end position="113"/>
    </location>
</feature>
<keyword evidence="1" id="KW-0678">Repressor</keyword>
<comment type="subcellular location">
    <subcellularLocation>
        <location evidence="1">Nucleus</location>
    </subcellularLocation>
</comment>
<accession>A0A9Q1LPK6</accession>
<organism evidence="4 5">
    <name type="scientific">Anisodus acutangulus</name>
    <dbReference type="NCBI Taxonomy" id="402998"/>
    <lineage>
        <taxon>Eukaryota</taxon>
        <taxon>Viridiplantae</taxon>
        <taxon>Streptophyta</taxon>
        <taxon>Embryophyta</taxon>
        <taxon>Tracheophyta</taxon>
        <taxon>Spermatophyta</taxon>
        <taxon>Magnoliopsida</taxon>
        <taxon>eudicotyledons</taxon>
        <taxon>Gunneridae</taxon>
        <taxon>Pentapetalae</taxon>
        <taxon>asterids</taxon>
        <taxon>lamiids</taxon>
        <taxon>Solanales</taxon>
        <taxon>Solanaceae</taxon>
        <taxon>Solanoideae</taxon>
        <taxon>Hyoscyameae</taxon>
        <taxon>Anisodus</taxon>
    </lineage>
</organism>
<reference evidence="5" key="1">
    <citation type="journal article" date="2023" name="Proc. Natl. Acad. Sci. U.S.A.">
        <title>Genomic and structural basis for evolution of tropane alkaloid biosynthesis.</title>
        <authorList>
            <person name="Wanga Y.-J."/>
            <person name="Taina T."/>
            <person name="Yua J.-Y."/>
            <person name="Lia J."/>
            <person name="Xua B."/>
            <person name="Chenc J."/>
            <person name="D'Auriad J.C."/>
            <person name="Huanga J.-P."/>
            <person name="Huanga S.-X."/>
        </authorList>
    </citation>
    <scope>NUCLEOTIDE SEQUENCE [LARGE SCALE GENOMIC DNA]</scope>
    <source>
        <strain evidence="5">cv. KIB-2019</strain>
    </source>
</reference>
<keyword evidence="1" id="KW-0927">Auxin signaling pathway</keyword>